<dbReference type="EMBL" id="JBHTMM010000072">
    <property type="protein sequence ID" value="MFD1311220.1"/>
    <property type="molecule type" value="Genomic_DNA"/>
</dbReference>
<sequence length="1284" mass="141289">MKVHAGTPVPEPTCFPVAEEIGLLGIAANLSAEEQNAAIKRVQRILADVYHKEVSALGILATVSAREGQQAEVEIKTTAYRLAVGLDAGHPETIHEPSSTCDLHNNSDSMQGLHPSFHQVEPLPLKGRDDVASRTSGQRDHIIGEPSDRLIAGAQEPARGMEGIRPAGEERARAGETGPRQKKGPFDSSFLAYPSSDKAYPTPAIDESASAPATRSQRYDDRAQPRPAAFLGAPRPIRANAPHHSAIGQAQPEVPKALQDVSEAAIEQALKQTGIKRDAFTANPTVIGCVPLTQIVIKELYRAKDIPVEVVLPSQYFIRSSRDDFRVPASAIKPGPGWAQVPELQIIARALRAAGNGATAMVFARKSSGEGHAFAATITRQGVLWIDLQARERISANAPLLVATQIHAVIFDPQGQIAEGALHPWPPHPHTTVEALLDPPQMPNEYGAIGIEVEDLHPLGGEESRDLEYGMILARNNHTGFQVVVEHAVFYGLRDNRTFKSRQEAAYAAAGREVPKELILPIPEFVSPPFKVLPEESNRLSSQHGLQALLRLRELLRRTDREGHPIPLRDLLPEKQGWTVFTSERLLVYPSPAGPHHPAYTQFTVGVPIGGASHLLALVQAQFGGIPALEKALTGTRHFAEDLAARFASQYLKSPVRPLQLPYLSGVAGIDELYGYAWLMFSHVSATPLWNRFFPQILKRNMLPAALRNPFHVLRNSLSQDIRNFLNDPGNERFIIDKFEEHLRKRVTDYRQENPGREDARPILDEFVTRDLTHRDFLIATIRGMTPQKKKVSQSETVGMQDNPAYQELDRGNGHALPVALLEIRNYSNPPDMDDHTVQTKFAELADAARHAYRMAERFQGGRLGLSPTVASAILAHPLVQTAAELVPLLGAVELPGGGAPRLLLSRPERQAVADAIARHVLGERLPEWIPRRFDSAHSTLLQALASPAQKGQPRIKQTLDYLERARHLLRQHATSSTPTTSAHVATPSPASTSVLQPPQSFTTHLQVRNAPQVRNRYIGRANTDDSSISGLLALLRESLSWSSPSDHSGKLIEYLDTYTPVLSESQRQEYAHLKEQILKAPDEIHNSAKKPGATDVARISMRTTAVPESVGSGAAEELKKHATTSLKRDEYFSRFISRQRAEVDGASINGRIFAATVHSTEISKIRPRTAAEEPQRDSMLLPLSWNPNGNRYVLDPSALRSDTPGYMEQVRAAEKILRAAPPTCPGRNEPQLPVQVGLTRHANTNVDITDAVHFLHQIAKRIYRTIRLDLNGQFVNICAPLDY</sequence>
<feature type="region of interest" description="Disordered" evidence="1">
    <location>
        <begin position="152"/>
        <end position="240"/>
    </location>
</feature>
<feature type="compositionally biased region" description="Low complexity" evidence="1">
    <location>
        <begin position="974"/>
        <end position="994"/>
    </location>
</feature>
<accession>A0ABW3XPF9</accession>
<evidence type="ECO:0000313" key="4">
    <source>
        <dbReference type="Proteomes" id="UP001597058"/>
    </source>
</evidence>
<protein>
    <submittedName>
        <fullName evidence="3">Toxin glutamine deamidase domain-containing protein</fullName>
    </submittedName>
</protein>
<gene>
    <name evidence="3" type="ORF">ACFQ5X_36085</name>
</gene>
<evidence type="ECO:0000259" key="2">
    <source>
        <dbReference type="Pfam" id="PF15644"/>
    </source>
</evidence>
<dbReference type="InterPro" id="IPR028908">
    <property type="entry name" value="Tox-PL_dom"/>
</dbReference>
<name>A0ABW3XPF9_9ACTN</name>
<proteinExistence type="predicted"/>
<reference evidence="4" key="1">
    <citation type="journal article" date="2019" name="Int. J. Syst. Evol. Microbiol.">
        <title>The Global Catalogue of Microorganisms (GCM) 10K type strain sequencing project: providing services to taxonomists for standard genome sequencing and annotation.</title>
        <authorList>
            <consortium name="The Broad Institute Genomics Platform"/>
            <consortium name="The Broad Institute Genome Sequencing Center for Infectious Disease"/>
            <person name="Wu L."/>
            <person name="Ma J."/>
        </authorList>
    </citation>
    <scope>NUCLEOTIDE SEQUENCE [LARGE SCALE GENOMIC DNA]</scope>
    <source>
        <strain evidence="4">CGMCC 4.7020</strain>
    </source>
</reference>
<comment type="caution">
    <text evidence="3">The sequence shown here is derived from an EMBL/GenBank/DDBJ whole genome shotgun (WGS) entry which is preliminary data.</text>
</comment>
<dbReference type="Pfam" id="PF15644">
    <property type="entry name" value="Gln_amidase"/>
    <property type="match status" value="1"/>
</dbReference>
<feature type="domain" description="Tox-PL" evidence="2">
    <location>
        <begin position="343"/>
        <end position="391"/>
    </location>
</feature>
<feature type="region of interest" description="Disordered" evidence="1">
    <location>
        <begin position="973"/>
        <end position="998"/>
    </location>
</feature>
<evidence type="ECO:0000256" key="1">
    <source>
        <dbReference type="SAM" id="MobiDB-lite"/>
    </source>
</evidence>
<dbReference type="Proteomes" id="UP001597058">
    <property type="component" value="Unassembled WGS sequence"/>
</dbReference>
<keyword evidence="4" id="KW-1185">Reference proteome</keyword>
<dbReference type="RefSeq" id="WP_381242876.1">
    <property type="nucleotide sequence ID" value="NZ_JBHSKH010000141.1"/>
</dbReference>
<organism evidence="3 4">
    <name type="scientific">Streptomyces kaempferi</name>
    <dbReference type="NCBI Taxonomy" id="333725"/>
    <lineage>
        <taxon>Bacteria</taxon>
        <taxon>Bacillati</taxon>
        <taxon>Actinomycetota</taxon>
        <taxon>Actinomycetes</taxon>
        <taxon>Kitasatosporales</taxon>
        <taxon>Streptomycetaceae</taxon>
        <taxon>Streptomyces</taxon>
    </lineage>
</organism>
<evidence type="ECO:0000313" key="3">
    <source>
        <dbReference type="EMBL" id="MFD1311220.1"/>
    </source>
</evidence>